<evidence type="ECO:0000313" key="2">
    <source>
        <dbReference type="EMBL" id="TKR73029.1"/>
    </source>
</evidence>
<comment type="caution">
    <text evidence="2">The sequence shown here is derived from an EMBL/GenBank/DDBJ whole genome shotgun (WGS) entry which is preliminary data.</text>
</comment>
<keyword evidence="3" id="KW-1185">Reference proteome</keyword>
<feature type="compositionally biased region" description="Basic residues" evidence="1">
    <location>
        <begin position="1"/>
        <end position="14"/>
    </location>
</feature>
<reference evidence="2 3" key="1">
    <citation type="journal article" date="2015" name="Genome Biol.">
        <title>Comparative genomics of Steinernema reveals deeply conserved gene regulatory networks.</title>
        <authorList>
            <person name="Dillman A.R."/>
            <person name="Macchietto M."/>
            <person name="Porter C.F."/>
            <person name="Rogers A."/>
            <person name="Williams B."/>
            <person name="Antoshechkin I."/>
            <person name="Lee M.M."/>
            <person name="Goodwin Z."/>
            <person name="Lu X."/>
            <person name="Lewis E.E."/>
            <person name="Goodrich-Blair H."/>
            <person name="Stock S.P."/>
            <person name="Adams B.J."/>
            <person name="Sternberg P.W."/>
            <person name="Mortazavi A."/>
        </authorList>
    </citation>
    <scope>NUCLEOTIDE SEQUENCE [LARGE SCALE GENOMIC DNA]</scope>
    <source>
        <strain evidence="2 3">ALL</strain>
    </source>
</reference>
<accession>A0A4U5MTD3</accession>
<reference evidence="2 3" key="2">
    <citation type="journal article" date="2019" name="G3 (Bethesda)">
        <title>Hybrid Assembly of the Genome of the Entomopathogenic Nematode Steinernema carpocapsae Identifies the X-Chromosome.</title>
        <authorList>
            <person name="Serra L."/>
            <person name="Macchietto M."/>
            <person name="Macias-Munoz A."/>
            <person name="McGill C.J."/>
            <person name="Rodriguez I.M."/>
            <person name="Rodriguez B."/>
            <person name="Murad R."/>
            <person name="Mortazavi A."/>
        </authorList>
    </citation>
    <scope>NUCLEOTIDE SEQUENCE [LARGE SCALE GENOMIC DNA]</scope>
    <source>
        <strain evidence="2 3">ALL</strain>
    </source>
</reference>
<feature type="compositionally biased region" description="Low complexity" evidence="1">
    <location>
        <begin position="36"/>
        <end position="45"/>
    </location>
</feature>
<name>A0A4U5MTD3_STECR</name>
<dbReference type="EMBL" id="AZBU02000006">
    <property type="protein sequence ID" value="TKR73029.1"/>
    <property type="molecule type" value="Genomic_DNA"/>
</dbReference>
<dbReference type="OrthoDB" id="5873078at2759"/>
<sequence length="149" mass="16278">MPSRRTRGRQKSAHYSKSIDFPTVVMQVARRASSIRIDASSTSASPTNDSDQAQQPKAQLKRKSATVIEPDQAVFSLPLVTVKVSTPKTSVDGTPTSSTDSSYNTYSNSPGRRRRVVDVSDHKTCALLMTKMKESNRSGSPLSESQLVF</sequence>
<evidence type="ECO:0000256" key="1">
    <source>
        <dbReference type="SAM" id="MobiDB-lite"/>
    </source>
</evidence>
<feature type="region of interest" description="Disordered" evidence="1">
    <location>
        <begin position="36"/>
        <end position="65"/>
    </location>
</feature>
<proteinExistence type="predicted"/>
<organism evidence="2 3">
    <name type="scientific">Steinernema carpocapsae</name>
    <name type="common">Entomopathogenic nematode</name>
    <dbReference type="NCBI Taxonomy" id="34508"/>
    <lineage>
        <taxon>Eukaryota</taxon>
        <taxon>Metazoa</taxon>
        <taxon>Ecdysozoa</taxon>
        <taxon>Nematoda</taxon>
        <taxon>Chromadorea</taxon>
        <taxon>Rhabditida</taxon>
        <taxon>Tylenchina</taxon>
        <taxon>Panagrolaimomorpha</taxon>
        <taxon>Strongyloidoidea</taxon>
        <taxon>Steinernematidae</taxon>
        <taxon>Steinernema</taxon>
    </lineage>
</organism>
<feature type="region of interest" description="Disordered" evidence="1">
    <location>
        <begin position="1"/>
        <end position="22"/>
    </location>
</feature>
<feature type="region of interest" description="Disordered" evidence="1">
    <location>
        <begin position="85"/>
        <end position="115"/>
    </location>
</feature>
<evidence type="ECO:0000313" key="3">
    <source>
        <dbReference type="Proteomes" id="UP000298663"/>
    </source>
</evidence>
<dbReference type="Proteomes" id="UP000298663">
    <property type="component" value="Unassembled WGS sequence"/>
</dbReference>
<feature type="compositionally biased region" description="Polar residues" evidence="1">
    <location>
        <begin position="46"/>
        <end position="57"/>
    </location>
</feature>
<gene>
    <name evidence="2" type="ORF">L596_020395</name>
</gene>
<feature type="compositionally biased region" description="Low complexity" evidence="1">
    <location>
        <begin position="85"/>
        <end position="110"/>
    </location>
</feature>
<protein>
    <submittedName>
        <fullName evidence="2">Uncharacterized protein</fullName>
    </submittedName>
</protein>
<dbReference type="AlphaFoldDB" id="A0A4U5MTD3"/>